<dbReference type="InterPro" id="IPR048367">
    <property type="entry name" value="TNP-like_RNaseH_C"/>
</dbReference>
<evidence type="ECO:0000313" key="2">
    <source>
        <dbReference type="EMBL" id="KAJ8911358.1"/>
    </source>
</evidence>
<sequence length="263" mass="30218">ELSAFLRATDTAEFLSFGDKLFDSVNGCSIFNKSGKTLKTRVDLTRAENVHRQFWKDAIQIFDSMHYLDNDKIVVPLVQASALAICQFDRPMTPPTIKNWKRTLHNSLLLQTVLRKHGFTCFRPRFLNQDPLENFFGQIRQRGHPFVNPTCSAFGPFYKSLLVNNLVSKHSLGSNCEDDKLSILVPLQNFIQQVRYVKQDTFAISITFEFDTPRGALRPPRFRLRLSARNSPQCNLYNILPPDVKDLSSLREYEDATTKITNL</sequence>
<keyword evidence="3" id="KW-1185">Reference proteome</keyword>
<gene>
    <name evidence="2" type="ORF">NQ315_011651</name>
</gene>
<name>A0AAV8VB45_9CUCU</name>
<dbReference type="Pfam" id="PF21789">
    <property type="entry name" value="TNP-like_RNaseH_C"/>
    <property type="match status" value="1"/>
</dbReference>
<comment type="caution">
    <text evidence="2">The sequence shown here is derived from an EMBL/GenBank/DDBJ whole genome shotgun (WGS) entry which is preliminary data.</text>
</comment>
<accession>A0AAV8VB45</accession>
<dbReference type="AlphaFoldDB" id="A0AAV8VB45"/>
<reference evidence="2 3" key="1">
    <citation type="journal article" date="2023" name="Insect Mol. Biol.">
        <title>Genome sequencing provides insights into the evolution of gene families encoding plant cell wall-degrading enzymes in longhorned beetles.</title>
        <authorList>
            <person name="Shin N.R."/>
            <person name="Okamura Y."/>
            <person name="Kirsch R."/>
            <person name="Pauchet Y."/>
        </authorList>
    </citation>
    <scope>NUCLEOTIDE SEQUENCE [LARGE SCALE GENOMIC DNA]</scope>
    <source>
        <strain evidence="2">EAD_L_NR</strain>
    </source>
</reference>
<feature type="non-terminal residue" evidence="2">
    <location>
        <position position="1"/>
    </location>
</feature>
<protein>
    <recommendedName>
        <fullName evidence="1">Transposable element P transposase-like RNase H C-terminal domain-containing protein</fullName>
    </recommendedName>
</protein>
<feature type="domain" description="Transposable element P transposase-like RNase H C-terminal" evidence="1">
    <location>
        <begin position="127"/>
        <end position="159"/>
    </location>
</feature>
<proteinExistence type="predicted"/>
<organism evidence="2 3">
    <name type="scientific">Exocentrus adspersus</name>
    <dbReference type="NCBI Taxonomy" id="1586481"/>
    <lineage>
        <taxon>Eukaryota</taxon>
        <taxon>Metazoa</taxon>
        <taxon>Ecdysozoa</taxon>
        <taxon>Arthropoda</taxon>
        <taxon>Hexapoda</taxon>
        <taxon>Insecta</taxon>
        <taxon>Pterygota</taxon>
        <taxon>Neoptera</taxon>
        <taxon>Endopterygota</taxon>
        <taxon>Coleoptera</taxon>
        <taxon>Polyphaga</taxon>
        <taxon>Cucujiformia</taxon>
        <taxon>Chrysomeloidea</taxon>
        <taxon>Cerambycidae</taxon>
        <taxon>Lamiinae</taxon>
        <taxon>Acanthocinini</taxon>
        <taxon>Exocentrus</taxon>
    </lineage>
</organism>
<dbReference type="Proteomes" id="UP001159042">
    <property type="component" value="Unassembled WGS sequence"/>
</dbReference>
<evidence type="ECO:0000313" key="3">
    <source>
        <dbReference type="Proteomes" id="UP001159042"/>
    </source>
</evidence>
<evidence type="ECO:0000259" key="1">
    <source>
        <dbReference type="Pfam" id="PF21789"/>
    </source>
</evidence>
<dbReference type="EMBL" id="JANEYG010000198">
    <property type="protein sequence ID" value="KAJ8911358.1"/>
    <property type="molecule type" value="Genomic_DNA"/>
</dbReference>